<feature type="transmembrane region" description="Helical" evidence="1">
    <location>
        <begin position="15"/>
        <end position="32"/>
    </location>
</feature>
<dbReference type="OrthoDB" id="7851333at2"/>
<keyword evidence="1" id="KW-0812">Transmembrane</keyword>
<accession>A0A1I7CVX8</accession>
<gene>
    <name evidence="2" type="ORF">SAMN05216236_12047</name>
</gene>
<dbReference type="RefSeq" id="WP_027262078.1">
    <property type="nucleotide sequence ID" value="NZ_FPAW01000020.1"/>
</dbReference>
<evidence type="ECO:0000313" key="2">
    <source>
        <dbReference type="EMBL" id="SFU03583.1"/>
    </source>
</evidence>
<dbReference type="EMBL" id="FPAW01000020">
    <property type="protein sequence ID" value="SFU03583.1"/>
    <property type="molecule type" value="Genomic_DNA"/>
</dbReference>
<dbReference type="eggNOG" id="ENOG5032SC7">
    <property type="taxonomic scope" value="Bacteria"/>
</dbReference>
<organism evidence="2 3">
    <name type="scientific">Sedimentitalea nanhaiensis</name>
    <dbReference type="NCBI Taxonomy" id="999627"/>
    <lineage>
        <taxon>Bacteria</taxon>
        <taxon>Pseudomonadati</taxon>
        <taxon>Pseudomonadota</taxon>
        <taxon>Alphaproteobacteria</taxon>
        <taxon>Rhodobacterales</taxon>
        <taxon>Paracoccaceae</taxon>
        <taxon>Sedimentitalea</taxon>
    </lineage>
</organism>
<keyword evidence="3" id="KW-1185">Reference proteome</keyword>
<proteinExistence type="predicted"/>
<reference evidence="2 3" key="1">
    <citation type="submission" date="2016-10" db="EMBL/GenBank/DDBJ databases">
        <authorList>
            <person name="de Groot N.N."/>
        </authorList>
    </citation>
    <scope>NUCLEOTIDE SEQUENCE [LARGE SCALE GENOMIC DNA]</scope>
    <source>
        <strain evidence="2 3">CGMCC 1.10959</strain>
    </source>
</reference>
<dbReference type="Proteomes" id="UP000182466">
    <property type="component" value="Unassembled WGS sequence"/>
</dbReference>
<evidence type="ECO:0000256" key="1">
    <source>
        <dbReference type="SAM" id="Phobius"/>
    </source>
</evidence>
<evidence type="ECO:0000313" key="3">
    <source>
        <dbReference type="Proteomes" id="UP000182466"/>
    </source>
</evidence>
<sequence>MSFVRPEVLASLRRWREVLYATALALLGLWWIAGPGGLLAWVGAALVVAGAALAVVGVQRARFRGEGGGLGVVQVDEGQITYFGPLGGGSAAVTELSRLTLDQTGHPDHWVLEQRGAPTLSIPVNAEGADALFDVFAGLPGLRTERMLAQLQGRSAHPVVIWRRAAPVPEHQRLH</sequence>
<feature type="transmembrane region" description="Helical" evidence="1">
    <location>
        <begin position="38"/>
        <end position="58"/>
    </location>
</feature>
<keyword evidence="1" id="KW-0472">Membrane</keyword>
<dbReference type="STRING" id="999627.SAMN05216236_12047"/>
<keyword evidence="1" id="KW-1133">Transmembrane helix</keyword>
<name>A0A1I7CVX8_9RHOB</name>
<protein>
    <submittedName>
        <fullName evidence="2">Uncharacterized protein</fullName>
    </submittedName>
</protein>
<dbReference type="AlphaFoldDB" id="A0A1I7CVX8"/>